<dbReference type="AlphaFoldDB" id="A0A3Q7HJB6"/>
<sequence>MVIGIGSDRYPVVSWTGFLVVTPVRSSSCCTRKLEAKFEKIESCIDGKGADPTVKDKQSGEVQLGKKKDFRIYVYGNGELNRWTGHEQFATQVSE</sequence>
<evidence type="ECO:0000313" key="1">
    <source>
        <dbReference type="EnsemblPlants" id="Solyc08g016015.1.1"/>
    </source>
</evidence>
<name>A0A3Q7HJB6_SOLLC</name>
<accession>A0A3Q7HJB6</accession>
<dbReference type="InParanoid" id="A0A3Q7HJB6"/>
<dbReference type="EnsemblPlants" id="Solyc08g016015.1.1">
    <property type="protein sequence ID" value="Solyc08g016015.1.1"/>
    <property type="gene ID" value="Solyc08g016015.1"/>
</dbReference>
<proteinExistence type="predicted"/>
<dbReference type="Gramene" id="Solyc08g016015.1.1">
    <property type="protein sequence ID" value="Solyc08g016015.1.1"/>
    <property type="gene ID" value="Solyc08g016015.1"/>
</dbReference>
<reference evidence="1" key="1">
    <citation type="journal article" date="2012" name="Nature">
        <title>The tomato genome sequence provides insights into fleshy fruit evolution.</title>
        <authorList>
            <consortium name="Tomato Genome Consortium"/>
        </authorList>
    </citation>
    <scope>NUCLEOTIDE SEQUENCE [LARGE SCALE GENOMIC DNA]</scope>
    <source>
        <strain evidence="1">cv. Heinz 1706</strain>
    </source>
</reference>
<reference evidence="1" key="2">
    <citation type="submission" date="2019-01" db="UniProtKB">
        <authorList>
            <consortium name="EnsemblPlants"/>
        </authorList>
    </citation>
    <scope>IDENTIFICATION</scope>
    <source>
        <strain evidence="1">cv. Heinz 1706</strain>
    </source>
</reference>
<protein>
    <submittedName>
        <fullName evidence="1">Uncharacterized protein</fullName>
    </submittedName>
</protein>
<evidence type="ECO:0000313" key="2">
    <source>
        <dbReference type="Proteomes" id="UP000004994"/>
    </source>
</evidence>
<dbReference type="Proteomes" id="UP000004994">
    <property type="component" value="Chromosome 8"/>
</dbReference>
<organism evidence="1">
    <name type="scientific">Solanum lycopersicum</name>
    <name type="common">Tomato</name>
    <name type="synonym">Lycopersicon esculentum</name>
    <dbReference type="NCBI Taxonomy" id="4081"/>
    <lineage>
        <taxon>Eukaryota</taxon>
        <taxon>Viridiplantae</taxon>
        <taxon>Streptophyta</taxon>
        <taxon>Embryophyta</taxon>
        <taxon>Tracheophyta</taxon>
        <taxon>Spermatophyta</taxon>
        <taxon>Magnoliopsida</taxon>
        <taxon>eudicotyledons</taxon>
        <taxon>Gunneridae</taxon>
        <taxon>Pentapetalae</taxon>
        <taxon>asterids</taxon>
        <taxon>lamiids</taxon>
        <taxon>Solanales</taxon>
        <taxon>Solanaceae</taxon>
        <taxon>Solanoideae</taxon>
        <taxon>Solaneae</taxon>
        <taxon>Solanum</taxon>
        <taxon>Solanum subgen. Lycopersicon</taxon>
    </lineage>
</organism>
<keyword evidence="2" id="KW-1185">Reference proteome</keyword>